<evidence type="ECO:0000259" key="4">
    <source>
        <dbReference type="PROSITE" id="PS50025"/>
    </source>
</evidence>
<dbReference type="InterPro" id="IPR000742">
    <property type="entry name" value="EGF"/>
</dbReference>
<evidence type="ECO:0000256" key="3">
    <source>
        <dbReference type="SAM" id="MobiDB-lite"/>
    </source>
</evidence>
<dbReference type="PANTHER" id="PTHR15036:SF85">
    <property type="entry name" value="SP2353, ISOFORM A"/>
    <property type="match status" value="1"/>
</dbReference>
<feature type="domain" description="Laminin G" evidence="4">
    <location>
        <begin position="1"/>
        <end position="112"/>
    </location>
</feature>
<evidence type="ECO:0008006" key="8">
    <source>
        <dbReference type="Google" id="ProtNLM"/>
    </source>
</evidence>
<reference evidence="7" key="1">
    <citation type="submission" date="2011-07" db="EMBL/GenBank/DDBJ databases">
        <authorList>
            <consortium name="Caenorhabditis brenneri Sequencing and Analysis Consortium"/>
            <person name="Wilson R.K."/>
        </authorList>
    </citation>
    <scope>NUCLEOTIDE SEQUENCE [LARGE SCALE GENOMIC DNA]</scope>
    <source>
        <strain evidence="7">PB2801</strain>
    </source>
</reference>
<dbReference type="EMBL" id="GL381610">
    <property type="protein sequence ID" value="EGT39372.1"/>
    <property type="molecule type" value="Genomic_DNA"/>
</dbReference>
<evidence type="ECO:0000313" key="6">
    <source>
        <dbReference type="EMBL" id="EGT39372.1"/>
    </source>
</evidence>
<dbReference type="STRING" id="135651.G0PMZ8"/>
<dbReference type="Proteomes" id="UP000008068">
    <property type="component" value="Unassembled WGS sequence"/>
</dbReference>
<dbReference type="PROSITE" id="PS50026">
    <property type="entry name" value="EGF_3"/>
    <property type="match status" value="1"/>
</dbReference>
<feature type="disulfide bond" evidence="2">
    <location>
        <begin position="308"/>
        <end position="317"/>
    </location>
</feature>
<organism evidence="7">
    <name type="scientific">Caenorhabditis brenneri</name>
    <name type="common">Nematode worm</name>
    <dbReference type="NCBI Taxonomy" id="135651"/>
    <lineage>
        <taxon>Eukaryota</taxon>
        <taxon>Metazoa</taxon>
        <taxon>Ecdysozoa</taxon>
        <taxon>Nematoda</taxon>
        <taxon>Chromadorea</taxon>
        <taxon>Rhabditida</taxon>
        <taxon>Rhabditina</taxon>
        <taxon>Rhabditomorpha</taxon>
        <taxon>Rhabditoidea</taxon>
        <taxon>Rhabditidae</taxon>
        <taxon>Peloderinae</taxon>
        <taxon>Caenorhabditis</taxon>
    </lineage>
</organism>
<feature type="compositionally biased region" description="Low complexity" evidence="3">
    <location>
        <begin position="130"/>
        <end position="176"/>
    </location>
</feature>
<dbReference type="HOGENOM" id="CLU_503658_0_0_1"/>
<dbReference type="Pfam" id="PF00054">
    <property type="entry name" value="Laminin_G_1"/>
    <property type="match status" value="1"/>
</dbReference>
<proteinExistence type="predicted"/>
<protein>
    <recommendedName>
        <fullName evidence="8">EGF-like domain-containing protein</fullName>
    </recommendedName>
</protein>
<dbReference type="Gene3D" id="2.60.120.200">
    <property type="match status" value="2"/>
</dbReference>
<dbReference type="AlphaFoldDB" id="G0PMZ8"/>
<feature type="domain" description="EGF-like" evidence="5">
    <location>
        <begin position="281"/>
        <end position="318"/>
    </location>
</feature>
<dbReference type="Pfam" id="PF02210">
    <property type="entry name" value="Laminin_G_2"/>
    <property type="match status" value="1"/>
</dbReference>
<feature type="domain" description="Laminin G" evidence="4">
    <location>
        <begin position="324"/>
        <end position="503"/>
    </location>
</feature>
<feature type="region of interest" description="Disordered" evidence="3">
    <location>
        <begin position="111"/>
        <end position="176"/>
    </location>
</feature>
<keyword evidence="2" id="KW-0245">EGF-like domain</keyword>
<dbReference type="PROSITE" id="PS00022">
    <property type="entry name" value="EGF_1"/>
    <property type="match status" value="1"/>
</dbReference>
<dbReference type="OrthoDB" id="10055367at2759"/>
<comment type="caution">
    <text evidence="2">Lacks conserved residue(s) required for the propagation of feature annotation.</text>
</comment>
<dbReference type="eggNOG" id="KOG3509">
    <property type="taxonomic scope" value="Eukaryota"/>
</dbReference>
<evidence type="ECO:0000259" key="5">
    <source>
        <dbReference type="PROSITE" id="PS50026"/>
    </source>
</evidence>
<dbReference type="GO" id="GO:0016020">
    <property type="term" value="C:membrane"/>
    <property type="evidence" value="ECO:0007669"/>
    <property type="project" value="UniProtKB-SubCell"/>
</dbReference>
<dbReference type="SMART" id="SM00282">
    <property type="entry name" value="LamG"/>
    <property type="match status" value="1"/>
</dbReference>
<dbReference type="InterPro" id="IPR050372">
    <property type="entry name" value="Neurexin-related_CASP"/>
</dbReference>
<name>G0PMZ8_CAEBE</name>
<dbReference type="PANTHER" id="PTHR15036">
    <property type="entry name" value="PIKACHURIN-LIKE PROTEIN"/>
    <property type="match status" value="1"/>
</dbReference>
<dbReference type="PROSITE" id="PS50025">
    <property type="entry name" value="LAM_G_DOMAIN"/>
    <property type="match status" value="2"/>
</dbReference>
<evidence type="ECO:0000256" key="2">
    <source>
        <dbReference type="PROSITE-ProRule" id="PRU00076"/>
    </source>
</evidence>
<accession>G0PMZ8</accession>
<evidence type="ECO:0000313" key="7">
    <source>
        <dbReference type="Proteomes" id="UP000008068"/>
    </source>
</evidence>
<dbReference type="InParanoid" id="G0PMZ8"/>
<dbReference type="InterPro" id="IPR013320">
    <property type="entry name" value="ConA-like_dom_sf"/>
</dbReference>
<dbReference type="CDD" id="cd00110">
    <property type="entry name" value="LamG"/>
    <property type="match status" value="2"/>
</dbReference>
<dbReference type="SUPFAM" id="SSF49899">
    <property type="entry name" value="Concanavalin A-like lectins/glucanases"/>
    <property type="match status" value="2"/>
</dbReference>
<gene>
    <name evidence="6" type="ORF">CAEBREN_31560</name>
</gene>
<dbReference type="InterPro" id="IPR001791">
    <property type="entry name" value="Laminin_G"/>
</dbReference>
<evidence type="ECO:0000256" key="1">
    <source>
        <dbReference type="ARBA" id="ARBA00023157"/>
    </source>
</evidence>
<sequence length="519" mass="57104">MIIKVVLTVNKPNHETQQIRSETLVSGELIDVGVKQTGNALVMTVNGNQVSTIETESLKPGTEIFIGGLPPGLNSPDDVVEQSFRGCVYEIFINSEDVDLMNLTSSGDISSCEESQISVEDITTEEPAIEEPTTQEPSTTTVEPDTTTSEEPVTTTEPTTTSTEMPTTAPTTEPVTTTEEVYHIYETSRDDDPEILIPVETTTTTEEPETALILPTDPVEDNDVSDEEEEIAHVSTVSPDADTDSDYNEGTLSPDSEEMFNPDEKCPGGICSLPSTEDPDKNTICENSTCGVNGHCVPRNKTHYTCECKLYYDGPVCSLFKPIEHAARFDGDAFIELSSDEFPHLTSEKDEIVAFKFKTQLPNGVLLWQGQRPTVTQMEDYISVGIVNGHLHFSYELGGGAAHLVSEERVDDGKEHSVRFERKGREGLMKIDNHREVNGRSTGILAMLNVDGNIFVGGVPDIVRATGGLFAHNFVGCIADVELNGVRLDLMATAIDGKNVKPCDEWIHRKRWLYRRRVR</sequence>
<keyword evidence="1 2" id="KW-1015">Disulfide bond</keyword>
<keyword evidence="7" id="KW-1185">Reference proteome</keyword>